<reference evidence="5" key="1">
    <citation type="submission" date="2022-10" db="EMBL/GenBank/DDBJ databases">
        <title>Vagococcus sp. isolated from poultry meat.</title>
        <authorList>
            <person name="Johansson P."/>
            <person name="Bjorkroth J."/>
        </authorList>
    </citation>
    <scope>NUCLEOTIDE SEQUENCE</scope>
    <source>
        <strain evidence="5">STAA11</strain>
    </source>
</reference>
<gene>
    <name evidence="5" type="ORF">OL234_07685</name>
</gene>
<dbReference type="Gene3D" id="3.40.1410.10">
    <property type="entry name" value="Chorismate lyase-like"/>
    <property type="match status" value="1"/>
</dbReference>
<dbReference type="GO" id="GO:0045892">
    <property type="term" value="P:negative regulation of DNA-templated transcription"/>
    <property type="evidence" value="ECO:0007669"/>
    <property type="project" value="TreeGrafter"/>
</dbReference>
<dbReference type="InterPro" id="IPR011663">
    <property type="entry name" value="UTRA"/>
</dbReference>
<dbReference type="PRINTS" id="PR00035">
    <property type="entry name" value="HTHGNTR"/>
</dbReference>
<proteinExistence type="predicted"/>
<dbReference type="GO" id="GO:0003700">
    <property type="term" value="F:DNA-binding transcription factor activity"/>
    <property type="evidence" value="ECO:0007669"/>
    <property type="project" value="InterPro"/>
</dbReference>
<evidence type="ECO:0000259" key="4">
    <source>
        <dbReference type="PROSITE" id="PS50949"/>
    </source>
</evidence>
<dbReference type="InterPro" id="IPR036390">
    <property type="entry name" value="WH_DNA-bd_sf"/>
</dbReference>
<dbReference type="RefSeq" id="WP_275468663.1">
    <property type="nucleotide sequence ID" value="NZ_CP110232.1"/>
</dbReference>
<evidence type="ECO:0000313" key="6">
    <source>
        <dbReference type="Proteomes" id="UP001179647"/>
    </source>
</evidence>
<dbReference type="SUPFAM" id="SSF64288">
    <property type="entry name" value="Chorismate lyase-like"/>
    <property type="match status" value="1"/>
</dbReference>
<dbReference type="SMART" id="SM00866">
    <property type="entry name" value="UTRA"/>
    <property type="match status" value="1"/>
</dbReference>
<keyword evidence="6" id="KW-1185">Reference proteome</keyword>
<dbReference type="InterPro" id="IPR036388">
    <property type="entry name" value="WH-like_DNA-bd_sf"/>
</dbReference>
<dbReference type="Proteomes" id="UP001179647">
    <property type="component" value="Chromosome"/>
</dbReference>
<dbReference type="Pfam" id="PF00392">
    <property type="entry name" value="GntR"/>
    <property type="match status" value="1"/>
</dbReference>
<evidence type="ECO:0000256" key="2">
    <source>
        <dbReference type="ARBA" id="ARBA00023125"/>
    </source>
</evidence>
<protein>
    <submittedName>
        <fullName evidence="5">GntR family transcriptional regulator</fullName>
    </submittedName>
</protein>
<organism evidence="5 6">
    <name type="scientific">Vagococcus intermedius</name>
    <dbReference type="NCBI Taxonomy" id="2991418"/>
    <lineage>
        <taxon>Bacteria</taxon>
        <taxon>Bacillati</taxon>
        <taxon>Bacillota</taxon>
        <taxon>Bacilli</taxon>
        <taxon>Lactobacillales</taxon>
        <taxon>Enterococcaceae</taxon>
        <taxon>Vagococcus</taxon>
    </lineage>
</organism>
<dbReference type="InterPro" id="IPR000524">
    <property type="entry name" value="Tscrpt_reg_HTH_GntR"/>
</dbReference>
<dbReference type="PROSITE" id="PS50949">
    <property type="entry name" value="HTH_GNTR"/>
    <property type="match status" value="1"/>
</dbReference>
<dbReference type="SMART" id="SM00345">
    <property type="entry name" value="HTH_GNTR"/>
    <property type="match status" value="1"/>
</dbReference>
<dbReference type="InterPro" id="IPR028978">
    <property type="entry name" value="Chorismate_lyase_/UTRA_dom_sf"/>
</dbReference>
<evidence type="ECO:0000256" key="1">
    <source>
        <dbReference type="ARBA" id="ARBA00023015"/>
    </source>
</evidence>
<dbReference type="CDD" id="cd07377">
    <property type="entry name" value="WHTH_GntR"/>
    <property type="match status" value="1"/>
</dbReference>
<keyword evidence="3" id="KW-0804">Transcription</keyword>
<accession>A0AAF0CTU6</accession>
<dbReference type="Gene3D" id="1.10.10.10">
    <property type="entry name" value="Winged helix-like DNA-binding domain superfamily/Winged helix DNA-binding domain"/>
    <property type="match status" value="1"/>
</dbReference>
<dbReference type="PANTHER" id="PTHR44846">
    <property type="entry name" value="MANNOSYL-D-GLYCERATE TRANSPORT/METABOLISM SYSTEM REPRESSOR MNGR-RELATED"/>
    <property type="match status" value="1"/>
</dbReference>
<dbReference type="InterPro" id="IPR050679">
    <property type="entry name" value="Bact_HTH_transcr_reg"/>
</dbReference>
<dbReference type="SUPFAM" id="SSF46785">
    <property type="entry name" value="Winged helix' DNA-binding domain"/>
    <property type="match status" value="1"/>
</dbReference>
<dbReference type="KEGG" id="vie:OL234_07685"/>
<sequence>MRRKKVLYLEIADTIKNDIQNNVYPVGSMLPTETEFEGLFEVSKITIRKAVEVLALQGYVEKKSGKGTTVISNRLFNKLSKGDSFSTILEKKGMTLSKKIVNIEKVTLEHEHPYFAFFGAEVTKITRMYELNEEPYIIFNHFIPGKVFQETQEKLADSSLYRILADNHLVVDHFKDQFSVSIIGAAEQNLLATDVTHVMKRVRKSFDNDGKVIEVSVALYNTEQYPYEMEFEI</sequence>
<dbReference type="PANTHER" id="PTHR44846:SF1">
    <property type="entry name" value="MANNOSYL-D-GLYCERATE TRANSPORT_METABOLISM SYSTEM REPRESSOR MNGR-RELATED"/>
    <property type="match status" value="1"/>
</dbReference>
<dbReference type="AlphaFoldDB" id="A0AAF0CTU6"/>
<dbReference type="GO" id="GO:0003677">
    <property type="term" value="F:DNA binding"/>
    <property type="evidence" value="ECO:0007669"/>
    <property type="project" value="UniProtKB-KW"/>
</dbReference>
<evidence type="ECO:0000256" key="3">
    <source>
        <dbReference type="ARBA" id="ARBA00023163"/>
    </source>
</evidence>
<name>A0AAF0CTU6_9ENTE</name>
<feature type="domain" description="HTH gntR-type" evidence="4">
    <location>
        <begin position="5"/>
        <end position="73"/>
    </location>
</feature>
<keyword evidence="2" id="KW-0238">DNA-binding</keyword>
<dbReference type="Pfam" id="PF07702">
    <property type="entry name" value="UTRA"/>
    <property type="match status" value="1"/>
</dbReference>
<evidence type="ECO:0000313" key="5">
    <source>
        <dbReference type="EMBL" id="WEG72860.1"/>
    </source>
</evidence>
<dbReference type="EMBL" id="CP110232">
    <property type="protein sequence ID" value="WEG72860.1"/>
    <property type="molecule type" value="Genomic_DNA"/>
</dbReference>
<keyword evidence="1" id="KW-0805">Transcription regulation</keyword>